<gene>
    <name evidence="1" type="ORF">FCN18_33220</name>
</gene>
<evidence type="ECO:0000313" key="2">
    <source>
        <dbReference type="Proteomes" id="UP000309992"/>
    </source>
</evidence>
<protein>
    <submittedName>
        <fullName evidence="1">Uncharacterized protein</fullName>
    </submittedName>
</protein>
<dbReference type="EMBL" id="SWMS01000030">
    <property type="protein sequence ID" value="TKG61503.1"/>
    <property type="molecule type" value="Genomic_DNA"/>
</dbReference>
<organism evidence="1 2">
    <name type="scientific">Prauserella endophytica</name>
    <dbReference type="NCBI Taxonomy" id="1592324"/>
    <lineage>
        <taxon>Bacteria</taxon>
        <taxon>Bacillati</taxon>
        <taxon>Actinomycetota</taxon>
        <taxon>Actinomycetes</taxon>
        <taxon>Pseudonocardiales</taxon>
        <taxon>Pseudonocardiaceae</taxon>
        <taxon>Prauserella</taxon>
        <taxon>Prauserella coralliicola group</taxon>
    </lineage>
</organism>
<accession>A0ABY2RUV1</accession>
<comment type="caution">
    <text evidence="1">The sequence shown here is derived from an EMBL/GenBank/DDBJ whole genome shotgun (WGS) entry which is preliminary data.</text>
</comment>
<keyword evidence="2" id="KW-1185">Reference proteome</keyword>
<dbReference type="Proteomes" id="UP000309992">
    <property type="component" value="Unassembled WGS sequence"/>
</dbReference>
<reference evidence="1 2" key="1">
    <citation type="journal article" date="2015" name="Antonie Van Leeuwenhoek">
        <title>Prauserella endophytica sp. nov., an endophytic actinobacterium isolated from Tamarix taklamakanensis.</title>
        <authorList>
            <person name="Liu J.M."/>
            <person name="Habden X."/>
            <person name="Guo L."/>
            <person name="Tuo L."/>
            <person name="Jiang Z.K."/>
            <person name="Liu S.W."/>
            <person name="Liu X.F."/>
            <person name="Chen L."/>
            <person name="Li R.F."/>
            <person name="Zhang Y.Q."/>
            <person name="Sun C.H."/>
        </authorList>
    </citation>
    <scope>NUCLEOTIDE SEQUENCE [LARGE SCALE GENOMIC DNA]</scope>
    <source>
        <strain evidence="1 2">CGMCC 4.7182</strain>
    </source>
</reference>
<name>A0ABY2RUV1_9PSEU</name>
<evidence type="ECO:0000313" key="1">
    <source>
        <dbReference type="EMBL" id="TKG61503.1"/>
    </source>
</evidence>
<proteinExistence type="predicted"/>
<sequence>MSSDDDLVDVIEEQVPYDGPHSRESVIGAAQGVAHLVRYLNNATQPGTARYTLEWASTIDSVLGTMKGALYGMDQLFEQLSAAAAAAAEDPTVYDARAAQREDRHPDGARVARELAETLNGVRQHLAVWQGFRVVGGMAAELERAHSLSARLGNERSDD</sequence>
<dbReference type="RefSeq" id="WP_137096979.1">
    <property type="nucleotide sequence ID" value="NZ_SWMS01000030.1"/>
</dbReference>